<feature type="compositionally biased region" description="Basic residues" evidence="1">
    <location>
        <begin position="105"/>
        <end position="122"/>
    </location>
</feature>
<sequence length="356" mass="39124">MAPRHLNVGLKTPKSCALTGLAPLPDPRTPRSRKDGPAPVQHAPQHLRVRRAPHPREIRVDDPLRRQRAAGALRHNRSRHGPLVRPLLLGPRRRVRGLAAPRRGSAPRRHGNRGHHRRRRGMGRGDAARAPRRDPAPRTIFREYWRNPEATAREFVDGEDGMGKWFRTGDVAVRRAVARTGGGESGQGWAKGGMYFILGRKSADIIKTGGEKVSALEIEREMLSLPQVAEVAVVGLDSEAWGQKVACVVVLSETGRTGGRGGRAWGAMDMRRALKDLLANYKIPQEMRVVERIPRNAMGKVNKKGLVREVWGEKGRGGGGGEGEWGGVGAERECMTMLALLDGIGVRRMGVKVLVM</sequence>
<proteinExistence type="predicted"/>
<name>A0A6G1IUU7_9PLEO</name>
<dbReference type="SUPFAM" id="SSF56801">
    <property type="entry name" value="Acetyl-CoA synthetase-like"/>
    <property type="match status" value="1"/>
</dbReference>
<dbReference type="Pfam" id="PF13193">
    <property type="entry name" value="AMP-binding_C"/>
    <property type="match status" value="1"/>
</dbReference>
<dbReference type="InterPro" id="IPR045851">
    <property type="entry name" value="AMP-bd_C_sf"/>
</dbReference>
<accession>A0A6G1IUU7</accession>
<feature type="domain" description="AMP-binding enzyme C-terminal" evidence="2">
    <location>
        <begin position="217"/>
        <end position="300"/>
    </location>
</feature>
<dbReference type="GO" id="GO:0031956">
    <property type="term" value="F:medium-chain fatty acid-CoA ligase activity"/>
    <property type="evidence" value="ECO:0007669"/>
    <property type="project" value="TreeGrafter"/>
</dbReference>
<feature type="region of interest" description="Disordered" evidence="1">
    <location>
        <begin position="94"/>
        <end position="136"/>
    </location>
</feature>
<reference evidence="3" key="1">
    <citation type="journal article" date="2020" name="Stud. Mycol.">
        <title>101 Dothideomycetes genomes: a test case for predicting lifestyles and emergence of pathogens.</title>
        <authorList>
            <person name="Haridas S."/>
            <person name="Albert R."/>
            <person name="Binder M."/>
            <person name="Bloem J."/>
            <person name="Labutti K."/>
            <person name="Salamov A."/>
            <person name="Andreopoulos B."/>
            <person name="Baker S."/>
            <person name="Barry K."/>
            <person name="Bills G."/>
            <person name="Bluhm B."/>
            <person name="Cannon C."/>
            <person name="Castanera R."/>
            <person name="Culley D."/>
            <person name="Daum C."/>
            <person name="Ezra D."/>
            <person name="Gonzalez J."/>
            <person name="Henrissat B."/>
            <person name="Kuo A."/>
            <person name="Liang C."/>
            <person name="Lipzen A."/>
            <person name="Lutzoni F."/>
            <person name="Magnuson J."/>
            <person name="Mondo S."/>
            <person name="Nolan M."/>
            <person name="Ohm R."/>
            <person name="Pangilinan J."/>
            <person name="Park H.-J."/>
            <person name="Ramirez L."/>
            <person name="Alfaro M."/>
            <person name="Sun H."/>
            <person name="Tritt A."/>
            <person name="Yoshinaga Y."/>
            <person name="Zwiers L.-H."/>
            <person name="Turgeon B."/>
            <person name="Goodwin S."/>
            <person name="Spatafora J."/>
            <person name="Crous P."/>
            <person name="Grigoriev I."/>
        </authorList>
    </citation>
    <scope>NUCLEOTIDE SEQUENCE</scope>
    <source>
        <strain evidence="3">CBS 122367</strain>
    </source>
</reference>
<evidence type="ECO:0000256" key="1">
    <source>
        <dbReference type="SAM" id="MobiDB-lite"/>
    </source>
</evidence>
<evidence type="ECO:0000259" key="2">
    <source>
        <dbReference type="Pfam" id="PF13193"/>
    </source>
</evidence>
<dbReference type="InterPro" id="IPR025110">
    <property type="entry name" value="AMP-bd_C"/>
</dbReference>
<evidence type="ECO:0000313" key="3">
    <source>
        <dbReference type="EMBL" id="KAF2682024.1"/>
    </source>
</evidence>
<dbReference type="AlphaFoldDB" id="A0A6G1IUU7"/>
<protein>
    <submittedName>
        <fullName evidence="3">Acetyl-CoA synthetase-like protein</fullName>
    </submittedName>
</protein>
<evidence type="ECO:0000313" key="4">
    <source>
        <dbReference type="Proteomes" id="UP000799291"/>
    </source>
</evidence>
<dbReference type="Gene3D" id="2.30.38.10">
    <property type="entry name" value="Luciferase, Domain 3"/>
    <property type="match status" value="1"/>
</dbReference>
<dbReference type="PANTHER" id="PTHR43201:SF28">
    <property type="entry name" value="ENZYME, PUTATIVE (AFU_ORTHOLOGUE AFUA_7G01530)-RELATED"/>
    <property type="match status" value="1"/>
</dbReference>
<keyword evidence="4" id="KW-1185">Reference proteome</keyword>
<dbReference type="Proteomes" id="UP000799291">
    <property type="component" value="Unassembled WGS sequence"/>
</dbReference>
<organism evidence="3 4">
    <name type="scientific">Lentithecium fluviatile CBS 122367</name>
    <dbReference type="NCBI Taxonomy" id="1168545"/>
    <lineage>
        <taxon>Eukaryota</taxon>
        <taxon>Fungi</taxon>
        <taxon>Dikarya</taxon>
        <taxon>Ascomycota</taxon>
        <taxon>Pezizomycotina</taxon>
        <taxon>Dothideomycetes</taxon>
        <taxon>Pleosporomycetidae</taxon>
        <taxon>Pleosporales</taxon>
        <taxon>Massarineae</taxon>
        <taxon>Lentitheciaceae</taxon>
        <taxon>Lentithecium</taxon>
    </lineage>
</organism>
<dbReference type="EMBL" id="MU005588">
    <property type="protein sequence ID" value="KAF2682024.1"/>
    <property type="molecule type" value="Genomic_DNA"/>
</dbReference>
<dbReference type="Gene3D" id="3.30.300.30">
    <property type="match status" value="1"/>
</dbReference>
<dbReference type="PANTHER" id="PTHR43201">
    <property type="entry name" value="ACYL-COA SYNTHETASE"/>
    <property type="match status" value="1"/>
</dbReference>
<feature type="compositionally biased region" description="Basic and acidic residues" evidence="1">
    <location>
        <begin position="126"/>
        <end position="136"/>
    </location>
</feature>
<gene>
    <name evidence="3" type="ORF">K458DRAFT_488766</name>
</gene>
<dbReference type="OrthoDB" id="2962993at2759"/>
<feature type="region of interest" description="Disordered" evidence="1">
    <location>
        <begin position="17"/>
        <end position="45"/>
    </location>
</feature>
<dbReference type="GO" id="GO:0006631">
    <property type="term" value="P:fatty acid metabolic process"/>
    <property type="evidence" value="ECO:0007669"/>
    <property type="project" value="TreeGrafter"/>
</dbReference>